<sequence>MSLTDTEWDLVTEWARDHLLLTTEPGPRLRQWFDAEFVGRLPLGPRAGENAVALVEAVRNEGVGLQLVLLQALSGQDSLTSLPAGSMVQRFERELAEAARLDRSPEDHFLTTVLKNGAEVFLDRADLRRSIREFIEDPDKTVLVVDGEPDSGRSYTYSFIRHLGAHCGFRPVRVTLERTSTAQEVVQRLAEYVADPHPAGSRISPLNPTQLNDPLPSLGNAVHRIVSQATAATEQFWLVLDECDKLDATSDVWDCIGKLALAVYEHTPVRRRSAPRLVLLGYSPTVRQLPYEVGKNEVRDTARIAGPEDLQKFFREFFAATPPPGGQAPAGPEQVEALVGAVLPAVLEASRGPGPDCYMRKVCTAAEETVRLYRSLGPGADFTARLGERLRRTAAAPGPPPVPDLRAAYRAAACLLTRFTPATLRLPGEAEPTGRADLELVGDCRTVGTRATVDWVLKPAVRDTALRSLAGPEQARLALRANLDHVPPGPGPERTALAYLSGTPPDLAQQGAEELAHTLQAVLWLDRIPGITGIPDPAEVQRTLERARLAQPLERLVRDAFQGRTAELAELRAYLGLPEHRPTWHGRRLPLPEQPQAPAAGPAPGAGLVPPVLVQGPGGIGKSTLLAKLLLDAVRDVPGGFPHAYVDFERPTLSVHEPATLIAEMARQLGVQYPAHRSEFDVLAHACEEAAGTHRAEQGTVEELYALSTTRGTVARRTSSGVHQLAAAREADLARRLGALVLRVAPGPAGGEPPPLVVVIDSFEEAQYTGSPALGRMWAVWAAFQDTHPRMRSIVSGRLVDHPGRPVQPRVIALGGLDRAASVALLTSCGVRDAQLAGTLADRIGGHPLSLKLAARAVVEEQDRTGAPSRLVEDLAAEQHLLHSVDRMLVQGFLYERILRHIPDQDVRALAQAGLALRTVTPELVREVLAGACGLVVPDAEEAERLFGGLARLDLMEPAGPGAVRHRADLRSLTLRLADRDRTDLMRAVGQRAVAYYEAREGPQARAEEIYHRLRLGENPRAVERRWLPGVERFLAGADQDMAGRSAAYLSGHLGGHAPAEVLAEADLEDWEKITAREVEDLLAQEYPQTAAERLAARRPWTTGSPLHPLWVETLSRLGRRGDARAAADEAAYHAAEAGFPDLQLELLLQSARLAEEDGDRAAAERSLTVAEQVASGLGRDFEAMGALLARSRLGGTAGRRDPEVSGRLAERLRRLPDEQLARQPALVGGGRAGGAPEGPR</sequence>
<feature type="region of interest" description="Disordered" evidence="1">
    <location>
        <begin position="1213"/>
        <end position="1241"/>
    </location>
</feature>
<feature type="non-terminal residue" evidence="3">
    <location>
        <position position="1241"/>
    </location>
</feature>
<organism evidence="3 4">
    <name type="scientific">Streptomyces antimicrobicus</name>
    <dbReference type="NCBI Taxonomy" id="2883108"/>
    <lineage>
        <taxon>Bacteria</taxon>
        <taxon>Bacillati</taxon>
        <taxon>Actinomycetota</taxon>
        <taxon>Actinomycetes</taxon>
        <taxon>Kitasatosporales</taxon>
        <taxon>Streptomycetaceae</taxon>
        <taxon>Streptomyces</taxon>
    </lineage>
</organism>
<keyword evidence="4" id="KW-1185">Reference proteome</keyword>
<evidence type="ECO:0000313" key="4">
    <source>
        <dbReference type="Proteomes" id="UP001199054"/>
    </source>
</evidence>
<comment type="caution">
    <text evidence="3">The sequence shown here is derived from an EMBL/GenBank/DDBJ whole genome shotgun (WGS) entry which is preliminary data.</text>
</comment>
<evidence type="ECO:0000256" key="1">
    <source>
        <dbReference type="SAM" id="MobiDB-lite"/>
    </source>
</evidence>
<dbReference type="Pfam" id="PF13191">
    <property type="entry name" value="AAA_16"/>
    <property type="match status" value="1"/>
</dbReference>
<evidence type="ECO:0000313" key="3">
    <source>
        <dbReference type="EMBL" id="MCB5183036.1"/>
    </source>
</evidence>
<reference evidence="3 4" key="1">
    <citation type="submission" date="2021-10" db="EMBL/GenBank/DDBJ databases">
        <title>Streptomyces sp. strain SMC 277, a novel streptomycete isolated from soil.</title>
        <authorList>
            <person name="Chanama M."/>
        </authorList>
    </citation>
    <scope>NUCLEOTIDE SEQUENCE [LARGE SCALE GENOMIC DNA]</scope>
    <source>
        <strain evidence="3 4">SMC 277</strain>
    </source>
</reference>
<dbReference type="InterPro" id="IPR027417">
    <property type="entry name" value="P-loop_NTPase"/>
</dbReference>
<dbReference type="EMBL" id="JAJAUY010000170">
    <property type="protein sequence ID" value="MCB5183036.1"/>
    <property type="molecule type" value="Genomic_DNA"/>
</dbReference>
<evidence type="ECO:0000259" key="2">
    <source>
        <dbReference type="Pfam" id="PF13191"/>
    </source>
</evidence>
<feature type="compositionally biased region" description="Gly residues" evidence="1">
    <location>
        <begin position="1228"/>
        <end position="1241"/>
    </location>
</feature>
<dbReference type="RefSeq" id="WP_226730208.1">
    <property type="nucleotide sequence ID" value="NZ_JAJAUY010000170.1"/>
</dbReference>
<proteinExistence type="predicted"/>
<name>A0ABS8BEH3_9ACTN</name>
<dbReference type="InterPro" id="IPR041664">
    <property type="entry name" value="AAA_16"/>
</dbReference>
<gene>
    <name evidence="3" type="ORF">LG632_27235</name>
</gene>
<accession>A0ABS8BEH3</accession>
<feature type="domain" description="Orc1-like AAA ATPase" evidence="2">
    <location>
        <begin position="608"/>
        <end position="774"/>
    </location>
</feature>
<dbReference type="Proteomes" id="UP001199054">
    <property type="component" value="Unassembled WGS sequence"/>
</dbReference>
<dbReference type="SUPFAM" id="SSF52540">
    <property type="entry name" value="P-loop containing nucleoside triphosphate hydrolases"/>
    <property type="match status" value="1"/>
</dbReference>
<protein>
    <submittedName>
        <fullName evidence="3">AAA family ATPase</fullName>
    </submittedName>
</protein>